<sequence length="70" mass="7799">MANKTTRCPVNDERFSTPRVEVPKQPQRRFRADIASPKCLPSPGRIGRFASLWLPVTTIAVSLETKSCGK</sequence>
<name>A0A448XSQ1_9PLAT</name>
<protein>
    <submittedName>
        <fullName evidence="1">Uncharacterized protein</fullName>
    </submittedName>
</protein>
<organism evidence="1 2">
    <name type="scientific">Protopolystoma xenopodis</name>
    <dbReference type="NCBI Taxonomy" id="117903"/>
    <lineage>
        <taxon>Eukaryota</taxon>
        <taxon>Metazoa</taxon>
        <taxon>Spiralia</taxon>
        <taxon>Lophotrochozoa</taxon>
        <taxon>Platyhelminthes</taxon>
        <taxon>Monogenea</taxon>
        <taxon>Polyopisthocotylea</taxon>
        <taxon>Polystomatidea</taxon>
        <taxon>Polystomatidae</taxon>
        <taxon>Protopolystoma</taxon>
    </lineage>
</organism>
<proteinExistence type="predicted"/>
<reference evidence="1" key="1">
    <citation type="submission" date="2018-11" db="EMBL/GenBank/DDBJ databases">
        <authorList>
            <consortium name="Pathogen Informatics"/>
        </authorList>
    </citation>
    <scope>NUCLEOTIDE SEQUENCE</scope>
</reference>
<evidence type="ECO:0000313" key="2">
    <source>
        <dbReference type="Proteomes" id="UP000784294"/>
    </source>
</evidence>
<comment type="caution">
    <text evidence="1">The sequence shown here is derived from an EMBL/GenBank/DDBJ whole genome shotgun (WGS) entry which is preliminary data.</text>
</comment>
<dbReference type="Proteomes" id="UP000784294">
    <property type="component" value="Unassembled WGS sequence"/>
</dbReference>
<gene>
    <name evidence="1" type="ORF">PXEA_LOCUS37513</name>
</gene>
<accession>A0A448XSQ1</accession>
<dbReference type="AlphaFoldDB" id="A0A448XSQ1"/>
<evidence type="ECO:0000313" key="1">
    <source>
        <dbReference type="EMBL" id="VEL44073.1"/>
    </source>
</evidence>
<keyword evidence="2" id="KW-1185">Reference proteome</keyword>
<dbReference type="EMBL" id="CAAALY010289035">
    <property type="protein sequence ID" value="VEL44073.1"/>
    <property type="molecule type" value="Genomic_DNA"/>
</dbReference>